<sequence>MQARQRRVSLRAYYVAHGKAAYTCLRQERHPRRCSYRAVPTRLSSSSDPRMTEFGYSPAHVLVHGSYLMNLGNPDKRVFSFLSLPHQIEEESSLLVAHVGRTSVVRNGTEYECFLDGIQQCERLGLELYNLQQV</sequence>
<gene>
    <name evidence="1" type="ORF">PISMIDRAFT_682919</name>
</gene>
<organism evidence="1 2">
    <name type="scientific">Pisolithus microcarpus 441</name>
    <dbReference type="NCBI Taxonomy" id="765257"/>
    <lineage>
        <taxon>Eukaryota</taxon>
        <taxon>Fungi</taxon>
        <taxon>Dikarya</taxon>
        <taxon>Basidiomycota</taxon>
        <taxon>Agaricomycotina</taxon>
        <taxon>Agaricomycetes</taxon>
        <taxon>Agaricomycetidae</taxon>
        <taxon>Boletales</taxon>
        <taxon>Sclerodermatineae</taxon>
        <taxon>Pisolithaceae</taxon>
        <taxon>Pisolithus</taxon>
    </lineage>
</organism>
<name>A0A0C9ZAU4_9AGAM</name>
<dbReference type="InterPro" id="IPR018246">
    <property type="entry name" value="AP_endonuc_F2_Zn_BS"/>
</dbReference>
<feature type="non-terminal residue" evidence="1">
    <location>
        <position position="134"/>
    </location>
</feature>
<reference evidence="2" key="2">
    <citation type="submission" date="2015-01" db="EMBL/GenBank/DDBJ databases">
        <title>Evolutionary Origins and Diversification of the Mycorrhizal Mutualists.</title>
        <authorList>
            <consortium name="DOE Joint Genome Institute"/>
            <consortium name="Mycorrhizal Genomics Consortium"/>
            <person name="Kohler A."/>
            <person name="Kuo A."/>
            <person name="Nagy L.G."/>
            <person name="Floudas D."/>
            <person name="Copeland A."/>
            <person name="Barry K.W."/>
            <person name="Cichocki N."/>
            <person name="Veneault-Fourrey C."/>
            <person name="LaButti K."/>
            <person name="Lindquist E.A."/>
            <person name="Lipzen A."/>
            <person name="Lundell T."/>
            <person name="Morin E."/>
            <person name="Murat C."/>
            <person name="Riley R."/>
            <person name="Ohm R."/>
            <person name="Sun H."/>
            <person name="Tunlid A."/>
            <person name="Henrissat B."/>
            <person name="Grigoriev I.V."/>
            <person name="Hibbett D.S."/>
            <person name="Martin F."/>
        </authorList>
    </citation>
    <scope>NUCLEOTIDE SEQUENCE [LARGE SCALE GENOMIC DNA]</scope>
    <source>
        <strain evidence="2">441</strain>
    </source>
</reference>
<dbReference type="PROSITE" id="PS00729">
    <property type="entry name" value="AP_NUCLEASE_F2_1"/>
    <property type="match status" value="1"/>
</dbReference>
<dbReference type="EMBL" id="KN833781">
    <property type="protein sequence ID" value="KIK19607.1"/>
    <property type="molecule type" value="Genomic_DNA"/>
</dbReference>
<evidence type="ECO:0000313" key="2">
    <source>
        <dbReference type="Proteomes" id="UP000054018"/>
    </source>
</evidence>
<evidence type="ECO:0000313" key="1">
    <source>
        <dbReference type="EMBL" id="KIK19607.1"/>
    </source>
</evidence>
<dbReference type="OrthoDB" id="7663182at2759"/>
<dbReference type="GO" id="GO:0008270">
    <property type="term" value="F:zinc ion binding"/>
    <property type="evidence" value="ECO:0007669"/>
    <property type="project" value="InterPro"/>
</dbReference>
<keyword evidence="2" id="KW-1185">Reference proteome</keyword>
<dbReference type="Proteomes" id="UP000054018">
    <property type="component" value="Unassembled WGS sequence"/>
</dbReference>
<dbReference type="Gene3D" id="3.20.20.150">
    <property type="entry name" value="Divalent-metal-dependent TIM barrel enzymes"/>
    <property type="match status" value="1"/>
</dbReference>
<proteinExistence type="predicted"/>
<protein>
    <submittedName>
        <fullName evidence="1">Uncharacterized protein</fullName>
    </submittedName>
</protein>
<reference evidence="1 2" key="1">
    <citation type="submission" date="2014-04" db="EMBL/GenBank/DDBJ databases">
        <authorList>
            <consortium name="DOE Joint Genome Institute"/>
            <person name="Kuo A."/>
            <person name="Kohler A."/>
            <person name="Costa M.D."/>
            <person name="Nagy L.G."/>
            <person name="Floudas D."/>
            <person name="Copeland A."/>
            <person name="Barry K.W."/>
            <person name="Cichocki N."/>
            <person name="Veneault-Fourrey C."/>
            <person name="LaButti K."/>
            <person name="Lindquist E.A."/>
            <person name="Lipzen A."/>
            <person name="Lundell T."/>
            <person name="Morin E."/>
            <person name="Murat C."/>
            <person name="Sun H."/>
            <person name="Tunlid A."/>
            <person name="Henrissat B."/>
            <person name="Grigoriev I.V."/>
            <person name="Hibbett D.S."/>
            <person name="Martin F."/>
            <person name="Nordberg H.P."/>
            <person name="Cantor M.N."/>
            <person name="Hua S.X."/>
        </authorList>
    </citation>
    <scope>NUCLEOTIDE SEQUENCE [LARGE SCALE GENOMIC DNA]</scope>
    <source>
        <strain evidence="1 2">441</strain>
    </source>
</reference>
<dbReference type="HOGENOM" id="CLU_1897031_0_0_1"/>
<dbReference type="AlphaFoldDB" id="A0A0C9ZAU4"/>
<accession>A0A0C9ZAU4</accession>
<dbReference type="STRING" id="765257.A0A0C9ZAU4"/>